<accession>A0A9P3LD96</accession>
<comment type="caution">
    <text evidence="2">The sequence shown here is derived from an EMBL/GenBank/DDBJ whole genome shotgun (WGS) entry which is preliminary data.</text>
</comment>
<feature type="region of interest" description="Disordered" evidence="1">
    <location>
        <begin position="1"/>
        <end position="69"/>
    </location>
</feature>
<dbReference type="Proteomes" id="UP000703269">
    <property type="component" value="Unassembled WGS sequence"/>
</dbReference>
<protein>
    <submittedName>
        <fullName evidence="2">Uncharacterized protein</fullName>
    </submittedName>
</protein>
<proteinExistence type="predicted"/>
<organism evidence="2 3">
    <name type="scientific">Phanerochaete sordida</name>
    <dbReference type="NCBI Taxonomy" id="48140"/>
    <lineage>
        <taxon>Eukaryota</taxon>
        <taxon>Fungi</taxon>
        <taxon>Dikarya</taxon>
        <taxon>Basidiomycota</taxon>
        <taxon>Agaricomycotina</taxon>
        <taxon>Agaricomycetes</taxon>
        <taxon>Polyporales</taxon>
        <taxon>Phanerochaetaceae</taxon>
        <taxon>Phanerochaete</taxon>
    </lineage>
</organism>
<sequence length="69" mass="7477">MPTPAGPADVGRSSSEPQRLTRRGCRRCSGSPPHPPARGHTKGATLADRARRAWPGVRPQPQRFIRGDP</sequence>
<dbReference type="EMBL" id="BPQB01000020">
    <property type="protein sequence ID" value="GJE91301.1"/>
    <property type="molecule type" value="Genomic_DNA"/>
</dbReference>
<name>A0A9P3LD96_9APHY</name>
<gene>
    <name evidence="2" type="ORF">PsYK624_074500</name>
</gene>
<keyword evidence="3" id="KW-1185">Reference proteome</keyword>
<evidence type="ECO:0000313" key="3">
    <source>
        <dbReference type="Proteomes" id="UP000703269"/>
    </source>
</evidence>
<evidence type="ECO:0000313" key="2">
    <source>
        <dbReference type="EMBL" id="GJE91301.1"/>
    </source>
</evidence>
<evidence type="ECO:0000256" key="1">
    <source>
        <dbReference type="SAM" id="MobiDB-lite"/>
    </source>
</evidence>
<dbReference type="AlphaFoldDB" id="A0A9P3LD96"/>
<reference evidence="2 3" key="1">
    <citation type="submission" date="2021-08" db="EMBL/GenBank/DDBJ databases">
        <title>Draft Genome Sequence of Phanerochaete sordida strain YK-624.</title>
        <authorList>
            <person name="Mori T."/>
            <person name="Dohra H."/>
            <person name="Suzuki T."/>
            <person name="Kawagishi H."/>
            <person name="Hirai H."/>
        </authorList>
    </citation>
    <scope>NUCLEOTIDE SEQUENCE [LARGE SCALE GENOMIC DNA]</scope>
    <source>
        <strain evidence="2 3">YK-624</strain>
    </source>
</reference>